<dbReference type="InterPro" id="IPR036514">
    <property type="entry name" value="SGNH_hydro_sf"/>
</dbReference>
<dbReference type="Pfam" id="PF13472">
    <property type="entry name" value="Lipase_GDSL_2"/>
    <property type="match status" value="1"/>
</dbReference>
<name>A0A292YL01_9BACL</name>
<feature type="chain" id="PRO_5039664258" description="SGNH hydrolase-type esterase domain-containing protein" evidence="2">
    <location>
        <begin position="30"/>
        <end position="283"/>
    </location>
</feature>
<keyword evidence="2" id="KW-0732">Signal</keyword>
<protein>
    <recommendedName>
        <fullName evidence="3">SGNH hydrolase-type esterase domain-containing protein</fullName>
    </recommendedName>
</protein>
<dbReference type="Gene3D" id="3.40.50.1110">
    <property type="entry name" value="SGNH hydrolase"/>
    <property type="match status" value="1"/>
</dbReference>
<comment type="caution">
    <text evidence="4">The sequence shown here is derived from an EMBL/GenBank/DDBJ whole genome shotgun (WGS) entry which is preliminary data.</text>
</comment>
<proteinExistence type="predicted"/>
<dbReference type="GO" id="GO:0004622">
    <property type="term" value="F:phosphatidylcholine lysophospholipase activity"/>
    <property type="evidence" value="ECO:0007669"/>
    <property type="project" value="TreeGrafter"/>
</dbReference>
<dbReference type="Proteomes" id="UP000217785">
    <property type="component" value="Unassembled WGS sequence"/>
</dbReference>
<evidence type="ECO:0000313" key="4">
    <source>
        <dbReference type="EMBL" id="GAX90618.1"/>
    </source>
</evidence>
<feature type="domain" description="SGNH hydrolase-type esterase" evidence="3">
    <location>
        <begin position="84"/>
        <end position="272"/>
    </location>
</feature>
<keyword evidence="5" id="KW-1185">Reference proteome</keyword>
<accession>A0A292YL01</accession>
<sequence>MQKGKIVWYLIAATSALSLLLLGSGAILAYQDTRTESVQPQKIAGEKQKPTGDSPAAGGSESVKSASIPTFSPAQVEGDYRLVALGDSLTRGTGDETGQGFVGNLTAELQKLTKHQVVATNLGINGMKAPELLPYIQSPEVQQEIKTAHLITLSIGGNDLVRGAGAISDPNPELSKQTQDTYLSTLDQIFTEIRKQNQTAPVLFVGLYNPFALDGDSLQTAYKILEEWNFQTSRLLAKHQPALLVPTQDLFAWNGEKRLSVDRFHPNAEGYKEIALRMAQSLR</sequence>
<organism evidence="4 5">
    <name type="scientific">Effusibacillus lacus</name>
    <dbReference type="NCBI Taxonomy" id="1348429"/>
    <lineage>
        <taxon>Bacteria</taxon>
        <taxon>Bacillati</taxon>
        <taxon>Bacillota</taxon>
        <taxon>Bacilli</taxon>
        <taxon>Bacillales</taxon>
        <taxon>Alicyclobacillaceae</taxon>
        <taxon>Effusibacillus</taxon>
    </lineage>
</organism>
<evidence type="ECO:0000259" key="3">
    <source>
        <dbReference type="Pfam" id="PF13472"/>
    </source>
</evidence>
<dbReference type="EMBL" id="BDUF01000060">
    <property type="protein sequence ID" value="GAX90618.1"/>
    <property type="molecule type" value="Genomic_DNA"/>
</dbReference>
<dbReference type="SUPFAM" id="SSF52266">
    <property type="entry name" value="SGNH hydrolase"/>
    <property type="match status" value="1"/>
</dbReference>
<evidence type="ECO:0000313" key="5">
    <source>
        <dbReference type="Proteomes" id="UP000217785"/>
    </source>
</evidence>
<dbReference type="PANTHER" id="PTHR30383">
    <property type="entry name" value="THIOESTERASE 1/PROTEASE 1/LYSOPHOSPHOLIPASE L1"/>
    <property type="match status" value="1"/>
</dbReference>
<dbReference type="AlphaFoldDB" id="A0A292YL01"/>
<dbReference type="InterPro" id="IPR013830">
    <property type="entry name" value="SGNH_hydro"/>
</dbReference>
<feature type="region of interest" description="Disordered" evidence="1">
    <location>
        <begin position="38"/>
        <end position="68"/>
    </location>
</feature>
<dbReference type="InterPro" id="IPR051532">
    <property type="entry name" value="Ester_Hydrolysis_Enzymes"/>
</dbReference>
<reference evidence="5" key="1">
    <citation type="submission" date="2017-07" db="EMBL/GenBank/DDBJ databases">
        <title>Draft genome sequence of Effusibacillus lacus strain skLN1.</title>
        <authorList>
            <person name="Watanabe M."/>
            <person name="Kojima H."/>
            <person name="Fukui M."/>
        </authorList>
    </citation>
    <scope>NUCLEOTIDE SEQUENCE [LARGE SCALE GENOMIC DNA]</scope>
    <source>
        <strain evidence="5">skLN1</strain>
    </source>
</reference>
<evidence type="ECO:0000256" key="2">
    <source>
        <dbReference type="SAM" id="SignalP"/>
    </source>
</evidence>
<dbReference type="OrthoDB" id="252349at2"/>
<feature type="signal peptide" evidence="2">
    <location>
        <begin position="1"/>
        <end position="29"/>
    </location>
</feature>
<evidence type="ECO:0000256" key="1">
    <source>
        <dbReference type="SAM" id="MobiDB-lite"/>
    </source>
</evidence>
<dbReference type="RefSeq" id="WP_096182344.1">
    <property type="nucleotide sequence ID" value="NZ_BDUF01000060.1"/>
</dbReference>
<dbReference type="PANTHER" id="PTHR30383:SF27">
    <property type="entry name" value="SPORE GERMINATION LIPASE LIPC"/>
    <property type="match status" value="1"/>
</dbReference>